<keyword evidence="1" id="KW-1185">Reference proteome</keyword>
<proteinExistence type="predicted"/>
<evidence type="ECO:0000313" key="2">
    <source>
        <dbReference type="WBParaSite" id="L893_g14888.t1"/>
    </source>
</evidence>
<dbReference type="WBParaSite" id="L893_g14888.t1">
    <property type="protein sequence ID" value="L893_g14888.t1"/>
    <property type="gene ID" value="L893_g14888"/>
</dbReference>
<accession>A0A1I7YC74</accession>
<reference evidence="2" key="1">
    <citation type="submission" date="2016-11" db="UniProtKB">
        <authorList>
            <consortium name="WormBaseParasite"/>
        </authorList>
    </citation>
    <scope>IDENTIFICATION</scope>
</reference>
<organism evidence="1 2">
    <name type="scientific">Steinernema glaseri</name>
    <dbReference type="NCBI Taxonomy" id="37863"/>
    <lineage>
        <taxon>Eukaryota</taxon>
        <taxon>Metazoa</taxon>
        <taxon>Ecdysozoa</taxon>
        <taxon>Nematoda</taxon>
        <taxon>Chromadorea</taxon>
        <taxon>Rhabditida</taxon>
        <taxon>Tylenchina</taxon>
        <taxon>Panagrolaimomorpha</taxon>
        <taxon>Strongyloidoidea</taxon>
        <taxon>Steinernematidae</taxon>
        <taxon>Steinernema</taxon>
    </lineage>
</organism>
<sequence>MQPTSNTWPIVWPKLFGTTYLVIEFESSMKFDSTISRCSSEIYVCFYQARQHDCTTDQEQLSSQPSTDHPYFKST</sequence>
<dbReference type="Proteomes" id="UP000095287">
    <property type="component" value="Unplaced"/>
</dbReference>
<protein>
    <submittedName>
        <fullName evidence="2">Ovule protein</fullName>
    </submittedName>
</protein>
<name>A0A1I7YC74_9BILA</name>
<dbReference type="AlphaFoldDB" id="A0A1I7YC74"/>
<evidence type="ECO:0000313" key="1">
    <source>
        <dbReference type="Proteomes" id="UP000095287"/>
    </source>
</evidence>